<evidence type="ECO:0000313" key="2">
    <source>
        <dbReference type="Proteomes" id="UP001642260"/>
    </source>
</evidence>
<protein>
    <submittedName>
        <fullName evidence="1">Uncharacterized protein</fullName>
    </submittedName>
</protein>
<organism evidence="1 2">
    <name type="scientific">Eruca vesicaria subsp. sativa</name>
    <name type="common">Garden rocket</name>
    <name type="synonym">Eruca sativa</name>
    <dbReference type="NCBI Taxonomy" id="29727"/>
    <lineage>
        <taxon>Eukaryota</taxon>
        <taxon>Viridiplantae</taxon>
        <taxon>Streptophyta</taxon>
        <taxon>Embryophyta</taxon>
        <taxon>Tracheophyta</taxon>
        <taxon>Spermatophyta</taxon>
        <taxon>Magnoliopsida</taxon>
        <taxon>eudicotyledons</taxon>
        <taxon>Gunneridae</taxon>
        <taxon>Pentapetalae</taxon>
        <taxon>rosids</taxon>
        <taxon>malvids</taxon>
        <taxon>Brassicales</taxon>
        <taxon>Brassicaceae</taxon>
        <taxon>Brassiceae</taxon>
        <taxon>Eruca</taxon>
    </lineage>
</organism>
<reference evidence="1 2" key="1">
    <citation type="submission" date="2022-03" db="EMBL/GenBank/DDBJ databases">
        <authorList>
            <person name="Macdonald S."/>
            <person name="Ahmed S."/>
            <person name="Newling K."/>
        </authorList>
    </citation>
    <scope>NUCLEOTIDE SEQUENCE [LARGE SCALE GENOMIC DNA]</scope>
</reference>
<evidence type="ECO:0000313" key="1">
    <source>
        <dbReference type="EMBL" id="CAH8362618.1"/>
    </source>
</evidence>
<dbReference type="AlphaFoldDB" id="A0ABC8L3C7"/>
<keyword evidence="2" id="KW-1185">Reference proteome</keyword>
<gene>
    <name evidence="1" type="ORF">ERUC_LOCUS28374</name>
</gene>
<dbReference type="EMBL" id="CAKOAT010337376">
    <property type="protein sequence ID" value="CAH8362618.1"/>
    <property type="molecule type" value="Genomic_DNA"/>
</dbReference>
<proteinExistence type="predicted"/>
<accession>A0ABC8L3C7</accession>
<sequence>MPSLSPKPKPNTKHSLLKLPKLLKDDNNKQKKGSQFAKFIAETQEMFVKPKLSRDVIPSNVHNSLGHRITLKCTIFRKGDV</sequence>
<name>A0ABC8L3C7_ERUVS</name>
<dbReference type="Proteomes" id="UP001642260">
    <property type="component" value="Unassembled WGS sequence"/>
</dbReference>
<comment type="caution">
    <text evidence="1">The sequence shown here is derived from an EMBL/GenBank/DDBJ whole genome shotgun (WGS) entry which is preliminary data.</text>
</comment>